<evidence type="ECO:0000256" key="1">
    <source>
        <dbReference type="SAM" id="MobiDB-lite"/>
    </source>
</evidence>
<feature type="region of interest" description="Disordered" evidence="1">
    <location>
        <begin position="80"/>
        <end position="103"/>
    </location>
</feature>
<dbReference type="Proteomes" id="UP000184268">
    <property type="component" value="Unassembled WGS sequence"/>
</dbReference>
<gene>
    <name evidence="2" type="ORF">SAMN02745129_0154</name>
</gene>
<feature type="compositionally biased region" description="Low complexity" evidence="1">
    <location>
        <begin position="82"/>
        <end position="92"/>
    </location>
</feature>
<reference evidence="2 3" key="1">
    <citation type="submission" date="2016-11" db="EMBL/GenBank/DDBJ databases">
        <authorList>
            <person name="Jaros S."/>
            <person name="Januszkiewicz K."/>
            <person name="Wedrychowicz H."/>
        </authorList>
    </citation>
    <scope>NUCLEOTIDE SEQUENCE [LARGE SCALE GENOMIC DNA]</scope>
    <source>
        <strain evidence="2 3">DSM 16917</strain>
    </source>
</reference>
<dbReference type="STRING" id="299255.SAMN02745129_0154"/>
<protein>
    <submittedName>
        <fullName evidence="2">Uncharacterized protein</fullName>
    </submittedName>
</protein>
<sequence>MRTLQLEGCLALSQADIHLELHFADETLRVSLARWRDAFALAWRHRRHVSQSRHYWRHSGVQRVELVIAQRPRLELSPHPLPGALHLGPLWLRPTRKQTDPES</sequence>
<proteinExistence type="predicted"/>
<name>A0A1M5ZBJ8_9GAMM</name>
<accession>A0A1M5ZBJ8</accession>
<dbReference type="AlphaFoldDB" id="A0A1M5ZBJ8"/>
<dbReference type="RefSeq" id="WP_067661285.1">
    <property type="nucleotide sequence ID" value="NZ_FQXG01000010.1"/>
</dbReference>
<organism evidence="2 3">
    <name type="scientific">Ferrimonas marina</name>
    <dbReference type="NCBI Taxonomy" id="299255"/>
    <lineage>
        <taxon>Bacteria</taxon>
        <taxon>Pseudomonadati</taxon>
        <taxon>Pseudomonadota</taxon>
        <taxon>Gammaproteobacteria</taxon>
        <taxon>Alteromonadales</taxon>
        <taxon>Ferrimonadaceae</taxon>
        <taxon>Ferrimonas</taxon>
    </lineage>
</organism>
<keyword evidence="3" id="KW-1185">Reference proteome</keyword>
<evidence type="ECO:0000313" key="3">
    <source>
        <dbReference type="Proteomes" id="UP000184268"/>
    </source>
</evidence>
<dbReference type="EMBL" id="FQXG01000010">
    <property type="protein sequence ID" value="SHI21562.1"/>
    <property type="molecule type" value="Genomic_DNA"/>
</dbReference>
<evidence type="ECO:0000313" key="2">
    <source>
        <dbReference type="EMBL" id="SHI21562.1"/>
    </source>
</evidence>